<evidence type="ECO:0000313" key="3">
    <source>
        <dbReference type="Proteomes" id="UP000050277"/>
    </source>
</evidence>
<evidence type="ECO:0000313" key="2">
    <source>
        <dbReference type="EMBL" id="KPL88828.1"/>
    </source>
</evidence>
<reference evidence="2 3" key="1">
    <citation type="submission" date="2015-07" db="EMBL/GenBank/DDBJ databases">
        <title>Whole genome sequence of Herpetosiphon geysericola DSM 7119.</title>
        <authorList>
            <person name="Hemp J."/>
            <person name="Ward L.M."/>
            <person name="Pace L.A."/>
            <person name="Fischer W.W."/>
        </authorList>
    </citation>
    <scope>NUCLEOTIDE SEQUENCE [LARGE SCALE GENOMIC DNA]</scope>
    <source>
        <strain evidence="2 3">DSM 7119</strain>
    </source>
</reference>
<dbReference type="InterPro" id="IPR029055">
    <property type="entry name" value="Ntn_hydrolases_N"/>
</dbReference>
<dbReference type="AlphaFoldDB" id="A0A0P6XYY0"/>
<accession>A0A0P6XYY0</accession>
<dbReference type="PATRIC" id="fig|70996.4.peg.4378"/>
<feature type="domain" description="Putative peptidoglycan binding" evidence="1">
    <location>
        <begin position="217"/>
        <end position="279"/>
    </location>
</feature>
<proteinExistence type="predicted"/>
<dbReference type="SUPFAM" id="SSF56235">
    <property type="entry name" value="N-terminal nucleophile aminohydrolases (Ntn hydrolases)"/>
    <property type="match status" value="1"/>
</dbReference>
<dbReference type="PANTHER" id="PTHR39328">
    <property type="entry name" value="BLL2871 PROTEIN"/>
    <property type="match status" value="1"/>
</dbReference>
<dbReference type="Pfam" id="PF06267">
    <property type="entry name" value="DUF1028"/>
    <property type="match status" value="1"/>
</dbReference>
<keyword evidence="3" id="KW-1185">Reference proteome</keyword>
<dbReference type="EMBL" id="LGKP01000015">
    <property type="protein sequence ID" value="KPL88828.1"/>
    <property type="molecule type" value="Genomic_DNA"/>
</dbReference>
<organism evidence="2 3">
    <name type="scientific">Herpetosiphon geysericola</name>
    <dbReference type="NCBI Taxonomy" id="70996"/>
    <lineage>
        <taxon>Bacteria</taxon>
        <taxon>Bacillati</taxon>
        <taxon>Chloroflexota</taxon>
        <taxon>Chloroflexia</taxon>
        <taxon>Herpetosiphonales</taxon>
        <taxon>Herpetosiphonaceae</taxon>
        <taxon>Herpetosiphon</taxon>
    </lineage>
</organism>
<protein>
    <submittedName>
        <fullName evidence="2">Major pilin protein FimA</fullName>
    </submittedName>
</protein>
<evidence type="ECO:0000259" key="1">
    <source>
        <dbReference type="Pfam" id="PF08823"/>
    </source>
</evidence>
<dbReference type="PANTHER" id="PTHR39328:SF1">
    <property type="entry name" value="BLL2871 PROTEIN"/>
    <property type="match status" value="1"/>
</dbReference>
<name>A0A0P6XYY0_9CHLR</name>
<dbReference type="Pfam" id="PF08823">
    <property type="entry name" value="PG_binding_2"/>
    <property type="match status" value="1"/>
</dbReference>
<dbReference type="Gene3D" id="3.60.20.10">
    <property type="entry name" value="Glutamine Phosphoribosylpyrophosphate, subunit 1, domain 1"/>
    <property type="match status" value="1"/>
</dbReference>
<dbReference type="Proteomes" id="UP000050277">
    <property type="component" value="Unassembled WGS sequence"/>
</dbReference>
<dbReference type="RefSeq" id="WP_054534129.1">
    <property type="nucleotide sequence ID" value="NZ_LGKP01000015.1"/>
</dbReference>
<dbReference type="InterPro" id="IPR010430">
    <property type="entry name" value="DUF1028"/>
</dbReference>
<sequence length="285" mass="30281">MTFSIVGYDPTTGDLGVAVASKFLAVGSVVSWAQAEAGAIATQSYANMSFGPNGLALLAQGQSAEATLDQLLAADEGREQRQVGVVDAQGNAATWTGNACHGWAGGRIGAGYAAQGNILTGADVVDAMATAFEQTQGELAERLLAALLAGDQAGGDQRGRQSAALYVARKGGAYGGVLDRYIDLRVDDHQNPVPELGRLLGLHRFYLTPPKTDDLLLIDAELAREIQTMLQHFGYYQGELSGDYDAVTHAALQAYGGVENLEERLVSATHIDRQVLNYLREHFVR</sequence>
<dbReference type="InterPro" id="IPR014927">
    <property type="entry name" value="PG-bd_2"/>
</dbReference>
<comment type="caution">
    <text evidence="2">The sequence shown here is derived from an EMBL/GenBank/DDBJ whole genome shotgun (WGS) entry which is preliminary data.</text>
</comment>
<dbReference type="OrthoDB" id="9790012at2"/>
<gene>
    <name evidence="2" type="ORF">SE18_09105</name>
</gene>